<organism evidence="1 2">
    <name type="scientific">Durusdinium trenchii</name>
    <dbReference type="NCBI Taxonomy" id="1381693"/>
    <lineage>
        <taxon>Eukaryota</taxon>
        <taxon>Sar</taxon>
        <taxon>Alveolata</taxon>
        <taxon>Dinophyceae</taxon>
        <taxon>Suessiales</taxon>
        <taxon>Symbiodiniaceae</taxon>
        <taxon>Durusdinium</taxon>
    </lineage>
</organism>
<dbReference type="EMBL" id="CAXAMN010022607">
    <property type="protein sequence ID" value="CAK9071324.1"/>
    <property type="molecule type" value="Genomic_DNA"/>
</dbReference>
<evidence type="ECO:0000313" key="1">
    <source>
        <dbReference type="EMBL" id="CAK9071324.1"/>
    </source>
</evidence>
<name>A0ABP0P6F0_9DINO</name>
<reference evidence="1 2" key="1">
    <citation type="submission" date="2024-02" db="EMBL/GenBank/DDBJ databases">
        <authorList>
            <person name="Chen Y."/>
            <person name="Shah S."/>
            <person name="Dougan E. K."/>
            <person name="Thang M."/>
            <person name="Chan C."/>
        </authorList>
    </citation>
    <scope>NUCLEOTIDE SEQUENCE [LARGE SCALE GENOMIC DNA]</scope>
</reference>
<proteinExistence type="predicted"/>
<comment type="caution">
    <text evidence="1">The sequence shown here is derived from an EMBL/GenBank/DDBJ whole genome shotgun (WGS) entry which is preliminary data.</text>
</comment>
<keyword evidence="2" id="KW-1185">Reference proteome</keyword>
<protein>
    <submittedName>
        <fullName evidence="1">Uncharacterized protein</fullName>
    </submittedName>
</protein>
<dbReference type="Proteomes" id="UP001642484">
    <property type="component" value="Unassembled WGS sequence"/>
</dbReference>
<gene>
    <name evidence="1" type="ORF">CCMP2556_LOCUS35068</name>
</gene>
<sequence>MYKVHHWWVGGLSLPSEPNSRSGHGKLRHKVGALLHQVKLEVGFNAPSLSAYLRNAVGICTDQGTESAIHEVPSLDLGKVLEFDALHLGKHGSNTTILGSSKPAELAIDDPLSALGDVGQSGQPVEEGDHSHSSFEHGRLMPSAIWIPGVKHNMDNTCKDIWESVQGQADYSKNLRALESLLAPVPTRDKIIEVFFADPLDELDAQTASKLRVWNCTLKSLRWHSVVDFTQALLGIKEGLRRRWHLGRFVKSLPRDSQHSPTEGRGPQGCATYNHIDVVIRSEFFWSYAAMILEVSRVDEHFHPGSGTDESDPPLSEEWERFIHGATAADLSPHFKMWAVFRIQMT</sequence>
<evidence type="ECO:0000313" key="2">
    <source>
        <dbReference type="Proteomes" id="UP001642484"/>
    </source>
</evidence>
<accession>A0ABP0P6F0</accession>